<feature type="coiled-coil region" evidence="5">
    <location>
        <begin position="145"/>
        <end position="172"/>
    </location>
</feature>
<dbReference type="PANTHER" id="PTHR25465:SF32">
    <property type="entry name" value="BLOODTHIRSTY-RELATED GENE FAMILY, MEMBER 16 ISOFORM X1-RELATED"/>
    <property type="match status" value="1"/>
</dbReference>
<organism evidence="8 9">
    <name type="scientific">Gymnodraco acuticeps</name>
    <name type="common">Antarctic dragonfish</name>
    <dbReference type="NCBI Taxonomy" id="8218"/>
    <lineage>
        <taxon>Eukaryota</taxon>
        <taxon>Metazoa</taxon>
        <taxon>Chordata</taxon>
        <taxon>Craniata</taxon>
        <taxon>Vertebrata</taxon>
        <taxon>Euteleostomi</taxon>
        <taxon>Actinopterygii</taxon>
        <taxon>Neopterygii</taxon>
        <taxon>Teleostei</taxon>
        <taxon>Neoteleostei</taxon>
        <taxon>Acanthomorphata</taxon>
        <taxon>Eupercaria</taxon>
        <taxon>Perciformes</taxon>
        <taxon>Notothenioidei</taxon>
        <taxon>Bathydraconidae</taxon>
        <taxon>Gymnodraco</taxon>
    </lineage>
</organism>
<feature type="compositionally biased region" description="Basic and acidic residues" evidence="6">
    <location>
        <begin position="181"/>
        <end position="196"/>
    </location>
</feature>
<accession>A0A6P8TXL9</accession>
<reference evidence="9" key="1">
    <citation type="submission" date="2025-08" db="UniProtKB">
        <authorList>
            <consortium name="RefSeq"/>
        </authorList>
    </citation>
    <scope>IDENTIFICATION</scope>
</reference>
<dbReference type="GO" id="GO:0008270">
    <property type="term" value="F:zinc ion binding"/>
    <property type="evidence" value="ECO:0007669"/>
    <property type="project" value="UniProtKB-KW"/>
</dbReference>
<dbReference type="Proteomes" id="UP000515161">
    <property type="component" value="Unplaced"/>
</dbReference>
<dbReference type="SUPFAM" id="SSF57845">
    <property type="entry name" value="B-box zinc-binding domain"/>
    <property type="match status" value="1"/>
</dbReference>
<keyword evidence="5" id="KW-0175">Coiled coil</keyword>
<evidence type="ECO:0000256" key="2">
    <source>
        <dbReference type="ARBA" id="ARBA00022771"/>
    </source>
</evidence>
<dbReference type="InParanoid" id="A0A6P8TXL9"/>
<evidence type="ECO:0000256" key="1">
    <source>
        <dbReference type="ARBA" id="ARBA00022723"/>
    </source>
</evidence>
<evidence type="ECO:0000256" key="5">
    <source>
        <dbReference type="SAM" id="Coils"/>
    </source>
</evidence>
<dbReference type="PROSITE" id="PS50119">
    <property type="entry name" value="ZF_BBOX"/>
    <property type="match status" value="1"/>
</dbReference>
<protein>
    <submittedName>
        <fullName evidence="9">Tripartite motif-containing protein 29-like</fullName>
    </submittedName>
</protein>
<dbReference type="Pfam" id="PF22586">
    <property type="entry name" value="ANCHR-like_BBOX"/>
    <property type="match status" value="1"/>
</dbReference>
<evidence type="ECO:0000313" key="9">
    <source>
        <dbReference type="RefSeq" id="XP_034069111.1"/>
    </source>
</evidence>
<dbReference type="OrthoDB" id="6105938at2759"/>
<dbReference type="PANTHER" id="PTHR25465">
    <property type="entry name" value="B-BOX DOMAIN CONTAINING"/>
    <property type="match status" value="1"/>
</dbReference>
<keyword evidence="8" id="KW-1185">Reference proteome</keyword>
<sequence length="202" mass="22644">MTQEESESIQAFSGKQPAAPIFLLADQNQHINGVQQQSEDQLLCPIQSPDQQQALSDGAVLCDICTDTKREAVKTCLECVASYCDIHLEPHQKAAGLKRHSLLEPLSNLEARICEEHNQLRNFCKNDSVLICDVCAGSQHENHDVVSVQKAYEEMKAQLEDTEDRAQLMIQEKLHEVKVIKESARKSKRDTEDMAAKTDNSL</sequence>
<dbReference type="GeneID" id="117544297"/>
<feature type="domain" description="B box-type" evidence="7">
    <location>
        <begin position="109"/>
        <end position="148"/>
    </location>
</feature>
<evidence type="ECO:0000259" key="7">
    <source>
        <dbReference type="PROSITE" id="PS50119"/>
    </source>
</evidence>
<evidence type="ECO:0000256" key="3">
    <source>
        <dbReference type="ARBA" id="ARBA00022833"/>
    </source>
</evidence>
<dbReference type="RefSeq" id="XP_034069111.1">
    <property type="nucleotide sequence ID" value="XM_034213220.1"/>
</dbReference>
<keyword evidence="3" id="KW-0862">Zinc</keyword>
<proteinExistence type="predicted"/>
<dbReference type="KEGG" id="gacu:117544297"/>
<dbReference type="AlphaFoldDB" id="A0A6P8TXL9"/>
<dbReference type="InterPro" id="IPR000315">
    <property type="entry name" value="Znf_B-box"/>
</dbReference>
<evidence type="ECO:0000256" key="4">
    <source>
        <dbReference type="PROSITE-ProRule" id="PRU00024"/>
    </source>
</evidence>
<gene>
    <name evidence="9" type="primary">LOC117544297</name>
</gene>
<feature type="region of interest" description="Disordered" evidence="6">
    <location>
        <begin position="181"/>
        <end position="202"/>
    </location>
</feature>
<dbReference type="CDD" id="cd19769">
    <property type="entry name" value="Bbox2_TRIM16-like"/>
    <property type="match status" value="1"/>
</dbReference>
<dbReference type="Pfam" id="PF00643">
    <property type="entry name" value="zf-B_box"/>
    <property type="match status" value="1"/>
</dbReference>
<keyword evidence="1" id="KW-0479">Metal-binding</keyword>
<dbReference type="Gene3D" id="3.30.160.60">
    <property type="entry name" value="Classic Zinc Finger"/>
    <property type="match status" value="1"/>
</dbReference>
<dbReference type="InterPro" id="IPR051051">
    <property type="entry name" value="E3_ubiq-ligase_TRIM/RNF"/>
</dbReference>
<dbReference type="Gene3D" id="4.10.830.40">
    <property type="match status" value="1"/>
</dbReference>
<name>A0A6P8TXL9_GYMAC</name>
<keyword evidence="2 4" id="KW-0863">Zinc-finger</keyword>
<evidence type="ECO:0000256" key="6">
    <source>
        <dbReference type="SAM" id="MobiDB-lite"/>
    </source>
</evidence>
<dbReference type="SMART" id="SM00336">
    <property type="entry name" value="BBOX"/>
    <property type="match status" value="2"/>
</dbReference>
<evidence type="ECO:0000313" key="8">
    <source>
        <dbReference type="Proteomes" id="UP000515161"/>
    </source>
</evidence>